<dbReference type="Pfam" id="PF03167">
    <property type="entry name" value="UDG"/>
    <property type="match status" value="1"/>
</dbReference>
<dbReference type="InterPro" id="IPR005122">
    <property type="entry name" value="Uracil-DNA_glycosylase-like"/>
</dbReference>
<dbReference type="SUPFAM" id="SSF52141">
    <property type="entry name" value="Uracil-DNA glycosylase-like"/>
    <property type="match status" value="1"/>
</dbReference>
<keyword evidence="6" id="KW-0479">Metal-binding</keyword>
<evidence type="ECO:0000256" key="6">
    <source>
        <dbReference type="ARBA" id="ARBA00022723"/>
    </source>
</evidence>
<evidence type="ECO:0000256" key="10">
    <source>
        <dbReference type="ARBA" id="ARBA00023014"/>
    </source>
</evidence>
<evidence type="ECO:0000256" key="2">
    <source>
        <dbReference type="ARBA" id="ARBA00006521"/>
    </source>
</evidence>
<evidence type="ECO:0000256" key="7">
    <source>
        <dbReference type="ARBA" id="ARBA00022763"/>
    </source>
</evidence>
<gene>
    <name evidence="13" type="ORF">GURASL_12700</name>
</gene>
<dbReference type="NCBIfam" id="TIGR00758">
    <property type="entry name" value="UDG_fam4"/>
    <property type="match status" value="1"/>
</dbReference>
<evidence type="ECO:0000256" key="8">
    <source>
        <dbReference type="ARBA" id="ARBA00022801"/>
    </source>
</evidence>
<dbReference type="SMART" id="SM00986">
    <property type="entry name" value="UDG"/>
    <property type="match status" value="1"/>
</dbReference>
<accession>A0ABM8EIR8</accession>
<protein>
    <recommendedName>
        <fullName evidence="4">Type-4 uracil-DNA glycosylase</fullName>
        <ecNumber evidence="3">3.2.2.27</ecNumber>
    </recommendedName>
</protein>
<organism evidence="13 14">
    <name type="scientific">Geotalea uraniireducens</name>
    <dbReference type="NCBI Taxonomy" id="351604"/>
    <lineage>
        <taxon>Bacteria</taxon>
        <taxon>Pseudomonadati</taxon>
        <taxon>Thermodesulfobacteriota</taxon>
        <taxon>Desulfuromonadia</taxon>
        <taxon>Geobacterales</taxon>
        <taxon>Geobacteraceae</taxon>
        <taxon>Geotalea</taxon>
    </lineage>
</organism>
<evidence type="ECO:0000256" key="4">
    <source>
        <dbReference type="ARBA" id="ARBA00019403"/>
    </source>
</evidence>
<dbReference type="Gene3D" id="3.40.470.10">
    <property type="entry name" value="Uracil-DNA glycosylase-like domain"/>
    <property type="match status" value="1"/>
</dbReference>
<dbReference type="InterPro" id="IPR051536">
    <property type="entry name" value="UDG_Type-4/5"/>
</dbReference>
<feature type="domain" description="Uracil-DNA glycosylase-like" evidence="12">
    <location>
        <begin position="81"/>
        <end position="230"/>
    </location>
</feature>
<evidence type="ECO:0000256" key="3">
    <source>
        <dbReference type="ARBA" id="ARBA00012030"/>
    </source>
</evidence>
<evidence type="ECO:0000256" key="1">
    <source>
        <dbReference type="ARBA" id="ARBA00001400"/>
    </source>
</evidence>
<keyword evidence="14" id="KW-1185">Reference proteome</keyword>
<dbReference type="RefSeq" id="WP_282002758.1">
    <property type="nucleotide sequence ID" value="NZ_AP027151.1"/>
</dbReference>
<keyword evidence="11" id="KW-0234">DNA repair</keyword>
<keyword evidence="7" id="KW-0227">DNA damage</keyword>
<dbReference type="EC" id="3.2.2.27" evidence="3"/>
<dbReference type="CDD" id="cd10030">
    <property type="entry name" value="UDG-F4_TTUDGA_SPO1dp_like"/>
    <property type="match status" value="1"/>
</dbReference>
<comment type="similarity">
    <text evidence="2">Belongs to the uracil-DNA glycosylase (UDG) superfamily. Type 4 (UDGa) family.</text>
</comment>
<dbReference type="InterPro" id="IPR036895">
    <property type="entry name" value="Uracil-DNA_glycosylase-like_sf"/>
</dbReference>
<evidence type="ECO:0000313" key="13">
    <source>
        <dbReference type="EMBL" id="BDV42347.1"/>
    </source>
</evidence>
<comment type="catalytic activity">
    <reaction evidence="1">
        <text>Hydrolyzes single-stranded DNA or mismatched double-stranded DNA and polynucleotides, releasing free uracil.</text>
        <dbReference type="EC" id="3.2.2.27"/>
    </reaction>
</comment>
<dbReference type="PANTHER" id="PTHR33693">
    <property type="entry name" value="TYPE-5 URACIL-DNA GLYCOSYLASE"/>
    <property type="match status" value="1"/>
</dbReference>
<evidence type="ECO:0000256" key="9">
    <source>
        <dbReference type="ARBA" id="ARBA00023004"/>
    </source>
</evidence>
<dbReference type="Proteomes" id="UP001317705">
    <property type="component" value="Chromosome"/>
</dbReference>
<keyword evidence="5" id="KW-0004">4Fe-4S</keyword>
<keyword evidence="10" id="KW-0411">Iron-sulfur</keyword>
<sequence>MPESDDARQALSLLKSYLEELKASGVDALPYGVTGGAAEPAAGAPSRPAVPNVAESLEQIRAELGDCQRCSLGKGRTNLVFGVGNPRARLVFVGEAPGRDEDLQGEPFVGEAGGLLTRLITRMGLSREDVYICNVLKCRPPGNRNPEPPEIEQCSPFLLRQIRSIGPAVIVALGTFAAQTLLGSKAPISKLRGHFHDYHGIPLMPTFHPSFLLHNRSDTGKYWLVWEDMIQVLNRLGLPVPDVKRKG</sequence>
<reference evidence="13 14" key="1">
    <citation type="submission" date="2022-12" db="EMBL/GenBank/DDBJ databases">
        <title>Polyphasic characterization of Geotalea uranireducens NIT-SL11 newly isolated from a complex of sewage sludge and microbially reduced graphene oxide.</title>
        <authorList>
            <person name="Xie L."/>
            <person name="Yoshida N."/>
            <person name="Meng L."/>
        </authorList>
    </citation>
    <scope>NUCLEOTIDE SEQUENCE [LARGE SCALE GENOMIC DNA]</scope>
    <source>
        <strain evidence="13 14">NIT-SL11</strain>
    </source>
</reference>
<dbReference type="EMBL" id="AP027151">
    <property type="protein sequence ID" value="BDV42347.1"/>
    <property type="molecule type" value="Genomic_DNA"/>
</dbReference>
<keyword evidence="9" id="KW-0408">Iron</keyword>
<evidence type="ECO:0000259" key="12">
    <source>
        <dbReference type="SMART" id="SM00986"/>
    </source>
</evidence>
<evidence type="ECO:0000256" key="11">
    <source>
        <dbReference type="ARBA" id="ARBA00023204"/>
    </source>
</evidence>
<keyword evidence="8" id="KW-0378">Hydrolase</keyword>
<dbReference type="SMART" id="SM00987">
    <property type="entry name" value="UreE_C"/>
    <property type="match status" value="1"/>
</dbReference>
<evidence type="ECO:0000313" key="14">
    <source>
        <dbReference type="Proteomes" id="UP001317705"/>
    </source>
</evidence>
<proteinExistence type="inferred from homology"/>
<dbReference type="InterPro" id="IPR005273">
    <property type="entry name" value="Ura-DNA_glyco_family4"/>
</dbReference>
<dbReference type="PANTHER" id="PTHR33693:SF1">
    <property type="entry name" value="TYPE-4 URACIL-DNA GLYCOSYLASE"/>
    <property type="match status" value="1"/>
</dbReference>
<name>A0ABM8EIR8_9BACT</name>
<evidence type="ECO:0000256" key="5">
    <source>
        <dbReference type="ARBA" id="ARBA00022485"/>
    </source>
</evidence>